<name>A0AAI8VCM3_9PEZI</name>
<gene>
    <name evidence="2" type="ORF">KHLLAP_LOCUS2927</name>
</gene>
<feature type="compositionally biased region" description="Low complexity" evidence="1">
    <location>
        <begin position="253"/>
        <end position="276"/>
    </location>
</feature>
<evidence type="ECO:0000313" key="2">
    <source>
        <dbReference type="EMBL" id="CAJ2502459.1"/>
    </source>
</evidence>
<comment type="caution">
    <text evidence="2">The sequence shown here is derived from an EMBL/GenBank/DDBJ whole genome shotgun (WGS) entry which is preliminary data.</text>
</comment>
<feature type="compositionally biased region" description="Basic residues" evidence="1">
    <location>
        <begin position="199"/>
        <end position="208"/>
    </location>
</feature>
<protein>
    <submittedName>
        <fullName evidence="2">Uu.00g098530.m01.CDS01</fullName>
    </submittedName>
</protein>
<dbReference type="AlphaFoldDB" id="A0AAI8VCM3"/>
<proteinExistence type="predicted"/>
<reference evidence="2" key="1">
    <citation type="submission" date="2023-10" db="EMBL/GenBank/DDBJ databases">
        <authorList>
            <person name="Hackl T."/>
        </authorList>
    </citation>
    <scope>NUCLEOTIDE SEQUENCE</scope>
</reference>
<sequence length="384" mass="42540">MGLPLFIAPVESDIPSKPAAKSSADPVHARSPIRRRSDPRRQPSGIERHRQRLLAALQNQDGLPAPLAAARADAVAAQAHQERRSPLDDSEALSDLLFVARGHESEREPERVRPRRAHNLYEPESDELIPWTYRAADMVPPLAVPLANPARSSRAATSAFARLDPPGYSSVRVAARPSLHREQDDQRRRMMTQLETERMRRRSHRHIQRNGQRVRYVDGLGDRDRSLSPEGDGVWDTLQSTLTPDPQPPSVGSSFASANASTAASQSNMANSSNTSITSPEDMEPPCDPVDTQGDDNGEADDIEGRHAGSSLRPTPRERRSYANVAAELDSWQSAEDSENPEADREWLSGMHRIVSGLATREDIPDEWWAQAGLSRSMSWEESN</sequence>
<organism evidence="2 3">
    <name type="scientific">Anthostomella pinea</name>
    <dbReference type="NCBI Taxonomy" id="933095"/>
    <lineage>
        <taxon>Eukaryota</taxon>
        <taxon>Fungi</taxon>
        <taxon>Dikarya</taxon>
        <taxon>Ascomycota</taxon>
        <taxon>Pezizomycotina</taxon>
        <taxon>Sordariomycetes</taxon>
        <taxon>Xylariomycetidae</taxon>
        <taxon>Xylariales</taxon>
        <taxon>Xylariaceae</taxon>
        <taxon>Anthostomella</taxon>
    </lineage>
</organism>
<accession>A0AAI8VCM3</accession>
<evidence type="ECO:0000313" key="3">
    <source>
        <dbReference type="Proteomes" id="UP001295740"/>
    </source>
</evidence>
<feature type="compositionally biased region" description="Acidic residues" evidence="1">
    <location>
        <begin position="293"/>
        <end position="302"/>
    </location>
</feature>
<dbReference type="Proteomes" id="UP001295740">
    <property type="component" value="Unassembled WGS sequence"/>
</dbReference>
<dbReference type="EMBL" id="CAUWAG010000004">
    <property type="protein sequence ID" value="CAJ2502459.1"/>
    <property type="molecule type" value="Genomic_DNA"/>
</dbReference>
<keyword evidence="3" id="KW-1185">Reference proteome</keyword>
<feature type="region of interest" description="Disordered" evidence="1">
    <location>
        <begin position="1"/>
        <end position="49"/>
    </location>
</feature>
<evidence type="ECO:0000256" key="1">
    <source>
        <dbReference type="SAM" id="MobiDB-lite"/>
    </source>
</evidence>
<feature type="region of interest" description="Disordered" evidence="1">
    <location>
        <begin position="194"/>
        <end position="324"/>
    </location>
</feature>